<evidence type="ECO:0000313" key="1">
    <source>
        <dbReference type="EMBL" id="APY90193.1"/>
    </source>
</evidence>
<name>A0ABM6H1Y0_9ACTN</name>
<gene>
    <name evidence="1" type="ORF">A7J05_35065</name>
</gene>
<sequence>MLVAATLLMAGCEVSRRVQIAVVFGETERPGEAGATGVLELRAFPAGPPGLYPDPRHMTGLRSSDSQFATALGRAWTVAGLDRGARCVLWRLMVTDRTPTRIEGPSPGAAFALGLAELLRYPQRRRPSTAWLRGVFYGLRSRSAGAARTRRWRSARRCE</sequence>
<protein>
    <recommendedName>
        <fullName evidence="3">GerMN domain-containing protein</fullName>
    </recommendedName>
</protein>
<accession>A0ABM6H1Y0</accession>
<reference evidence="1 2" key="1">
    <citation type="submission" date="2016-05" db="EMBL/GenBank/DDBJ databases">
        <authorList>
            <person name="Gu J."/>
        </authorList>
    </citation>
    <scope>NUCLEOTIDE SEQUENCE [LARGE SCALE GENOMIC DNA]</scope>
    <source>
        <strain evidence="1 2">ACCC40021</strain>
    </source>
</reference>
<evidence type="ECO:0000313" key="2">
    <source>
        <dbReference type="Proteomes" id="UP000187191"/>
    </source>
</evidence>
<proteinExistence type="predicted"/>
<keyword evidence="2" id="KW-1185">Reference proteome</keyword>
<dbReference type="Proteomes" id="UP000187191">
    <property type="component" value="Chromosome"/>
</dbReference>
<dbReference type="EMBL" id="CP015588">
    <property type="protein sequence ID" value="APY90193.1"/>
    <property type="molecule type" value="Genomic_DNA"/>
</dbReference>
<organism evidence="1 2">
    <name type="scientific">Streptomyces alfalfae</name>
    <dbReference type="NCBI Taxonomy" id="1642299"/>
    <lineage>
        <taxon>Bacteria</taxon>
        <taxon>Bacillati</taxon>
        <taxon>Actinomycetota</taxon>
        <taxon>Actinomycetes</taxon>
        <taxon>Kitasatosporales</taxon>
        <taxon>Streptomycetaceae</taxon>
        <taxon>Streptomyces</taxon>
    </lineage>
</organism>
<evidence type="ECO:0008006" key="3">
    <source>
        <dbReference type="Google" id="ProtNLM"/>
    </source>
</evidence>